<organism evidence="2 3">
    <name type="scientific">Bacillus cereus</name>
    <dbReference type="NCBI Taxonomy" id="1396"/>
    <lineage>
        <taxon>Bacteria</taxon>
        <taxon>Bacillati</taxon>
        <taxon>Bacillota</taxon>
        <taxon>Bacilli</taxon>
        <taxon>Bacillales</taxon>
        <taxon>Bacillaceae</taxon>
        <taxon>Bacillus</taxon>
        <taxon>Bacillus cereus group</taxon>
    </lineage>
</organism>
<sequence>MEKLIKWIKITSGSAFVGSSMHDVEEAYNYWKDNLLDPNYKKDFKKWLLKEYPSYEQHIDDFYISDSLITNELFKLFCDETNYEYPESLWNEELGGGGDYPVWGVTIEEVRAFCQWFTNKVGYKVSLPSEPQWEYAARGSTTNQYPWGNLFDPNKCNSFESEIGKTTPVRHYENGRSYFGLYDMGGNVEEWVDTKYNKYTGGTFIEDDLTETLGESYYVLKGGSFIRGGDMCRVARRHGRHPDPLYRFTGFRIVRN</sequence>
<dbReference type="AlphaFoldDB" id="A0A2A8PP02"/>
<protein>
    <submittedName>
        <fullName evidence="2">Serine/threonine protein kinase</fullName>
    </submittedName>
</protein>
<gene>
    <name evidence="2" type="ORF">CN425_25825</name>
</gene>
<comment type="caution">
    <text evidence="2">The sequence shown here is derived from an EMBL/GenBank/DDBJ whole genome shotgun (WGS) entry which is preliminary data.</text>
</comment>
<dbReference type="InterPro" id="IPR051043">
    <property type="entry name" value="Sulfatase_Mod_Factor_Kinase"/>
</dbReference>
<dbReference type="PANTHER" id="PTHR23150">
    <property type="entry name" value="SULFATASE MODIFYING FACTOR 1, 2"/>
    <property type="match status" value="1"/>
</dbReference>
<keyword evidence="2" id="KW-0808">Transferase</keyword>
<name>A0A2A8PP02_BACCE</name>
<dbReference type="OrthoDB" id="9768004at2"/>
<dbReference type="InterPro" id="IPR016187">
    <property type="entry name" value="CTDL_fold"/>
</dbReference>
<dbReference type="SUPFAM" id="SSF56436">
    <property type="entry name" value="C-type lectin-like"/>
    <property type="match status" value="1"/>
</dbReference>
<dbReference type="RefSeq" id="WP_098381335.1">
    <property type="nucleotide sequence ID" value="NZ_NTWE01000068.1"/>
</dbReference>
<dbReference type="PANTHER" id="PTHR23150:SF19">
    <property type="entry name" value="FORMYLGLYCINE-GENERATING ENZYME"/>
    <property type="match status" value="1"/>
</dbReference>
<dbReference type="Proteomes" id="UP000220635">
    <property type="component" value="Unassembled WGS sequence"/>
</dbReference>
<dbReference type="InterPro" id="IPR042095">
    <property type="entry name" value="SUMF_sf"/>
</dbReference>
<feature type="domain" description="Sulfatase-modifying factor enzyme-like" evidence="1">
    <location>
        <begin position="45"/>
        <end position="255"/>
    </location>
</feature>
<dbReference type="Gene3D" id="3.90.1580.10">
    <property type="entry name" value="paralog of FGE (formylglycine-generating enzyme)"/>
    <property type="match status" value="1"/>
</dbReference>
<proteinExistence type="predicted"/>
<evidence type="ECO:0000313" key="3">
    <source>
        <dbReference type="Proteomes" id="UP000220635"/>
    </source>
</evidence>
<evidence type="ECO:0000259" key="1">
    <source>
        <dbReference type="Pfam" id="PF03781"/>
    </source>
</evidence>
<accession>A0A2A8PP02</accession>
<dbReference type="EMBL" id="NTWE01000068">
    <property type="protein sequence ID" value="PEV95754.1"/>
    <property type="molecule type" value="Genomic_DNA"/>
</dbReference>
<dbReference type="InterPro" id="IPR005532">
    <property type="entry name" value="SUMF_dom"/>
</dbReference>
<keyword evidence="2" id="KW-0723">Serine/threonine-protein kinase</keyword>
<reference evidence="2 3" key="1">
    <citation type="submission" date="2017-09" db="EMBL/GenBank/DDBJ databases">
        <title>Large-scale bioinformatics analysis of Bacillus genomes uncovers conserved roles of natural products in bacterial physiology.</title>
        <authorList>
            <consortium name="Agbiome Team Llc"/>
            <person name="Bleich R.M."/>
            <person name="Grubbs K.J."/>
            <person name="Santa Maria K.C."/>
            <person name="Allen S.E."/>
            <person name="Farag S."/>
            <person name="Shank E.A."/>
            <person name="Bowers A."/>
        </authorList>
    </citation>
    <scope>NUCLEOTIDE SEQUENCE [LARGE SCALE GENOMIC DNA]</scope>
    <source>
        <strain evidence="2 3">AFS010695</strain>
    </source>
</reference>
<dbReference type="Pfam" id="PF03781">
    <property type="entry name" value="FGE-sulfatase"/>
    <property type="match status" value="1"/>
</dbReference>
<dbReference type="GO" id="GO:0004674">
    <property type="term" value="F:protein serine/threonine kinase activity"/>
    <property type="evidence" value="ECO:0007669"/>
    <property type="project" value="UniProtKB-KW"/>
</dbReference>
<keyword evidence="2" id="KW-0418">Kinase</keyword>
<evidence type="ECO:0000313" key="2">
    <source>
        <dbReference type="EMBL" id="PEV95754.1"/>
    </source>
</evidence>
<dbReference type="GO" id="GO:0120147">
    <property type="term" value="F:formylglycine-generating oxidase activity"/>
    <property type="evidence" value="ECO:0007669"/>
    <property type="project" value="TreeGrafter"/>
</dbReference>